<reference evidence="2 3" key="1">
    <citation type="submission" date="2015-11" db="EMBL/GenBank/DDBJ databases">
        <authorList>
            <person name="Sahl J."/>
            <person name="Wagner D."/>
            <person name="Keim P."/>
        </authorList>
    </citation>
    <scope>NUCLEOTIDE SEQUENCE [LARGE SCALE GENOMIC DNA]</scope>
    <source>
        <strain evidence="2 3">BDU18</strain>
    </source>
</reference>
<organism evidence="2 3">
    <name type="scientific">Burkholderia savannae</name>
    <dbReference type="NCBI Taxonomy" id="1637837"/>
    <lineage>
        <taxon>Bacteria</taxon>
        <taxon>Pseudomonadati</taxon>
        <taxon>Pseudomonadota</taxon>
        <taxon>Betaproteobacteria</taxon>
        <taxon>Burkholderiales</taxon>
        <taxon>Burkholderiaceae</taxon>
        <taxon>Burkholderia</taxon>
        <taxon>pseudomallei group</taxon>
    </lineage>
</organism>
<evidence type="ECO:0000313" key="3">
    <source>
        <dbReference type="Proteomes" id="UP000070255"/>
    </source>
</evidence>
<accession>A0ABR5TG52</accession>
<evidence type="ECO:0000313" key="2">
    <source>
        <dbReference type="EMBL" id="KWZ43985.1"/>
    </source>
</evidence>
<dbReference type="EMBL" id="LNJQ01000001">
    <property type="protein sequence ID" value="KWZ43985.1"/>
    <property type="molecule type" value="Genomic_DNA"/>
</dbReference>
<feature type="region of interest" description="Disordered" evidence="1">
    <location>
        <begin position="40"/>
        <end position="60"/>
    </location>
</feature>
<proteinExistence type="predicted"/>
<comment type="caution">
    <text evidence="2">The sequence shown here is derived from an EMBL/GenBank/DDBJ whole genome shotgun (WGS) entry which is preliminary data.</text>
</comment>
<name>A0ABR5TG52_9BURK</name>
<feature type="compositionally biased region" description="Low complexity" evidence="1">
    <location>
        <begin position="40"/>
        <end position="50"/>
    </location>
</feature>
<sequence length="161" mass="17464">MPPCRRAAVQAIEHERRALNRLAEVGPRSDHRVAIARRTAPRAANRTTTPLREARGEKPASNPVFMARLVSRRFSFSPHAAVEAPIEHTGVPLARAAAAPTLHRRRGATAAGIGSRPPNKNPAFRRTRGFFIHAATNPSPLTHRATGEPTAFARRAARATA</sequence>
<feature type="compositionally biased region" description="Low complexity" evidence="1">
    <location>
        <begin position="150"/>
        <end position="161"/>
    </location>
</feature>
<evidence type="ECO:0000256" key="1">
    <source>
        <dbReference type="SAM" id="MobiDB-lite"/>
    </source>
</evidence>
<dbReference type="Proteomes" id="UP000070255">
    <property type="component" value="Unassembled WGS sequence"/>
</dbReference>
<protein>
    <submittedName>
        <fullName evidence="2">Uncharacterized protein</fullName>
    </submittedName>
</protein>
<feature type="region of interest" description="Disordered" evidence="1">
    <location>
        <begin position="135"/>
        <end position="161"/>
    </location>
</feature>
<keyword evidence="3" id="KW-1185">Reference proteome</keyword>
<gene>
    <name evidence="2" type="ORF">WS72_14740</name>
</gene>